<sequence>MEIHFSEKMDRFRLGVFNELAHMKEQMRRKGIDLIDLSIGSPDLPPPLFIRKELEVAIKIPTNYEYSITGITPFKEAISTYYKENHSVDIEPNEEILVLMGSQDGLVHLPMVLTNPGDIILVPDPGYTAYEAGIAMADAVAYPMPLKKENNYLPDLFEIPEDIARKAKMMILNYPGNPIPALATQDFFEEVIQFAKKHNIVVLHDFAYSELYYTEHKPISFMSIDGAKDVGVEFNSLSKSYNMAGCRVGFAVGNSRVLSGLNTLKSNLDYGVFLPIQQAGMKALLDNSNFSNELRSIYRGRRDTLVEGLQKIGWEVEIPDASMFVWAKVPSTYSSISFTFELIEKTGVVVTPGNAFGAQGEGYVRIALVKPEEILNKAIENISKSGMFM</sequence>
<comment type="cofactor">
    <cofactor evidence="1 4">
        <name>pyridoxal 5'-phosphate</name>
        <dbReference type="ChEBI" id="CHEBI:597326"/>
    </cofactor>
</comment>
<name>A0A1H0TCN3_9BACI</name>
<evidence type="ECO:0000313" key="6">
    <source>
        <dbReference type="EMBL" id="SDP51813.1"/>
    </source>
</evidence>
<dbReference type="PANTHER" id="PTHR42832:SF3">
    <property type="entry name" value="L-GLUTAMINE--4-(METHYLSULFANYL)-2-OXOBUTANOATE AMINOTRANSFERASE"/>
    <property type="match status" value="1"/>
</dbReference>
<evidence type="ECO:0000256" key="4">
    <source>
        <dbReference type="RuleBase" id="RU000481"/>
    </source>
</evidence>
<evidence type="ECO:0000256" key="2">
    <source>
        <dbReference type="ARBA" id="ARBA00022576"/>
    </source>
</evidence>
<reference evidence="7" key="1">
    <citation type="submission" date="2016-10" db="EMBL/GenBank/DDBJ databases">
        <authorList>
            <person name="Varghese N."/>
            <person name="Submissions S."/>
        </authorList>
    </citation>
    <scope>NUCLEOTIDE SEQUENCE [LARGE SCALE GENOMIC DNA]</scope>
    <source>
        <strain evidence="7">IBRC-M10078</strain>
    </source>
</reference>
<dbReference type="NCBIfam" id="NF005815">
    <property type="entry name" value="PRK07681.1"/>
    <property type="match status" value="1"/>
</dbReference>
<evidence type="ECO:0000256" key="3">
    <source>
        <dbReference type="ARBA" id="ARBA00022679"/>
    </source>
</evidence>
<dbReference type="Gene3D" id="3.90.1150.10">
    <property type="entry name" value="Aspartate Aminotransferase, domain 1"/>
    <property type="match status" value="1"/>
</dbReference>
<keyword evidence="2 4" id="KW-0032">Aminotransferase</keyword>
<keyword evidence="3 4" id="KW-0808">Transferase</keyword>
<dbReference type="AlphaFoldDB" id="A0A1H0TCN3"/>
<dbReference type="CDD" id="cd00609">
    <property type="entry name" value="AAT_like"/>
    <property type="match status" value="1"/>
</dbReference>
<dbReference type="Pfam" id="PF00155">
    <property type="entry name" value="Aminotran_1_2"/>
    <property type="match status" value="1"/>
</dbReference>
<dbReference type="PANTHER" id="PTHR42832">
    <property type="entry name" value="AMINO ACID AMINOTRANSFERASE"/>
    <property type="match status" value="1"/>
</dbReference>
<dbReference type="Gene3D" id="3.40.640.10">
    <property type="entry name" value="Type I PLP-dependent aspartate aminotransferase-like (Major domain)"/>
    <property type="match status" value="1"/>
</dbReference>
<dbReference type="InterPro" id="IPR004839">
    <property type="entry name" value="Aminotransferase_I/II_large"/>
</dbReference>
<organism evidence="6 7">
    <name type="scientific">Litchfieldia salsa</name>
    <dbReference type="NCBI Taxonomy" id="930152"/>
    <lineage>
        <taxon>Bacteria</taxon>
        <taxon>Bacillati</taxon>
        <taxon>Bacillota</taxon>
        <taxon>Bacilli</taxon>
        <taxon>Bacillales</taxon>
        <taxon>Bacillaceae</taxon>
        <taxon>Litchfieldia</taxon>
    </lineage>
</organism>
<dbReference type="InterPro" id="IPR050881">
    <property type="entry name" value="LL-DAP_aminotransferase"/>
</dbReference>
<dbReference type="SUPFAM" id="SSF53383">
    <property type="entry name" value="PLP-dependent transferases"/>
    <property type="match status" value="1"/>
</dbReference>
<feature type="domain" description="Aminotransferase class I/classII large" evidence="5">
    <location>
        <begin position="33"/>
        <end position="380"/>
    </location>
</feature>
<dbReference type="InterPro" id="IPR015421">
    <property type="entry name" value="PyrdxlP-dep_Trfase_major"/>
</dbReference>
<dbReference type="GO" id="GO:0008483">
    <property type="term" value="F:transaminase activity"/>
    <property type="evidence" value="ECO:0007669"/>
    <property type="project" value="UniProtKB-KW"/>
</dbReference>
<comment type="similarity">
    <text evidence="4">Belongs to the class-I pyridoxal-phosphate-dependent aminotransferase family.</text>
</comment>
<dbReference type="STRING" id="930152.SAMN05216565_103424"/>
<dbReference type="PROSITE" id="PS00105">
    <property type="entry name" value="AA_TRANSFER_CLASS_1"/>
    <property type="match status" value="1"/>
</dbReference>
<proteinExistence type="inferred from homology"/>
<dbReference type="EMBL" id="FNJU01000003">
    <property type="protein sequence ID" value="SDP51813.1"/>
    <property type="molecule type" value="Genomic_DNA"/>
</dbReference>
<gene>
    <name evidence="6" type="ORF">SAMN05216565_103424</name>
</gene>
<dbReference type="EC" id="2.6.1.-" evidence="4"/>
<evidence type="ECO:0000256" key="1">
    <source>
        <dbReference type="ARBA" id="ARBA00001933"/>
    </source>
</evidence>
<dbReference type="RefSeq" id="WP_274380214.1">
    <property type="nucleotide sequence ID" value="NZ_FNJU01000003.1"/>
</dbReference>
<evidence type="ECO:0000313" key="7">
    <source>
        <dbReference type="Proteomes" id="UP000199159"/>
    </source>
</evidence>
<accession>A0A1H0TCN3</accession>
<dbReference type="InterPro" id="IPR015424">
    <property type="entry name" value="PyrdxlP-dep_Trfase"/>
</dbReference>
<dbReference type="GO" id="GO:0030170">
    <property type="term" value="F:pyridoxal phosphate binding"/>
    <property type="evidence" value="ECO:0007669"/>
    <property type="project" value="InterPro"/>
</dbReference>
<dbReference type="InterPro" id="IPR015422">
    <property type="entry name" value="PyrdxlP-dep_Trfase_small"/>
</dbReference>
<protein>
    <recommendedName>
        <fullName evidence="4">Aminotransferase</fullName>
        <ecNumber evidence="4">2.6.1.-</ecNumber>
    </recommendedName>
</protein>
<keyword evidence="7" id="KW-1185">Reference proteome</keyword>
<evidence type="ECO:0000259" key="5">
    <source>
        <dbReference type="Pfam" id="PF00155"/>
    </source>
</evidence>
<dbReference type="InterPro" id="IPR004838">
    <property type="entry name" value="NHTrfase_class1_PyrdxlP-BS"/>
</dbReference>
<dbReference type="Proteomes" id="UP000199159">
    <property type="component" value="Unassembled WGS sequence"/>
</dbReference>